<dbReference type="EMBL" id="JBHFNQ010000163">
    <property type="protein sequence ID" value="MFB2879326.1"/>
    <property type="molecule type" value="Genomic_DNA"/>
</dbReference>
<organism evidence="1 2">
    <name type="scientific">Floridaenema aerugineum BLCC-F46</name>
    <dbReference type="NCBI Taxonomy" id="3153654"/>
    <lineage>
        <taxon>Bacteria</taxon>
        <taxon>Bacillati</taxon>
        <taxon>Cyanobacteriota</taxon>
        <taxon>Cyanophyceae</taxon>
        <taxon>Oscillatoriophycideae</taxon>
        <taxon>Aerosakkonematales</taxon>
        <taxon>Aerosakkonemataceae</taxon>
        <taxon>Floridanema</taxon>
        <taxon>Floridanema aerugineum</taxon>
    </lineage>
</organism>
<evidence type="ECO:0000313" key="1">
    <source>
        <dbReference type="EMBL" id="MFB2879326.1"/>
    </source>
</evidence>
<comment type="caution">
    <text evidence="1">The sequence shown here is derived from an EMBL/GenBank/DDBJ whole genome shotgun (WGS) entry which is preliminary data.</text>
</comment>
<proteinExistence type="predicted"/>
<name>A0ABV4XAM7_9CYAN</name>
<reference evidence="1 2" key="1">
    <citation type="submission" date="2024-09" db="EMBL/GenBank/DDBJ databases">
        <title>Floridaenema gen nov. (Aerosakkonemataceae, Aerosakkonematales ord. nov., Cyanobacteria) from benthic tropical and subtropical fresh waters, with the description of four new species.</title>
        <authorList>
            <person name="Moretto J.A."/>
            <person name="Berthold D.E."/>
            <person name="Lefler F.W."/>
            <person name="Huang I.-S."/>
            <person name="Laughinghouse H. IV."/>
        </authorList>
    </citation>
    <scope>NUCLEOTIDE SEQUENCE [LARGE SCALE GENOMIC DNA]</scope>
    <source>
        <strain evidence="1 2">BLCC-F46</strain>
    </source>
</reference>
<gene>
    <name evidence="1" type="ORF">ACE1CC_20935</name>
</gene>
<protein>
    <submittedName>
        <fullName evidence="1">Uncharacterized protein</fullName>
    </submittedName>
</protein>
<dbReference type="Proteomes" id="UP001576774">
    <property type="component" value="Unassembled WGS sequence"/>
</dbReference>
<keyword evidence="2" id="KW-1185">Reference proteome</keyword>
<accession>A0ABV4XAM7</accession>
<sequence length="253" mass="28118">MATIDQLSNWLDNTGLSAAAIAQFKFNALATMYPELREVAELAKQLIGATSPVPEVGMGATELAQMLKESLNANIKAEQVNQALVALGYQERNAEKRIWLLTETGSNYGTAILATSTTNKWQGSQVKWYRSVIPKLEEYFRNTANSIDQTDSKDGAAIATQDESPNSTKTKTKKVFTVAERAKELGYKALPEQVQLIQSFADESYKEEYGSQPPRVSGRKTPVSKYPIEFIDSLDRAIEKVFNPKKKSQLELK</sequence>
<evidence type="ECO:0000313" key="2">
    <source>
        <dbReference type="Proteomes" id="UP001576774"/>
    </source>
</evidence>